<feature type="compositionally biased region" description="Low complexity" evidence="1">
    <location>
        <begin position="19"/>
        <end position="34"/>
    </location>
</feature>
<feature type="compositionally biased region" description="Polar residues" evidence="1">
    <location>
        <begin position="35"/>
        <end position="49"/>
    </location>
</feature>
<reference evidence="2 3" key="1">
    <citation type="submission" date="2023-09" db="EMBL/GenBank/DDBJ databases">
        <authorList>
            <person name="Wang M."/>
        </authorList>
    </citation>
    <scope>NUCLEOTIDE SEQUENCE [LARGE SCALE GENOMIC DNA]</scope>
    <source>
        <strain evidence="2">GT-2023</strain>
        <tissue evidence="2">Liver</tissue>
    </source>
</reference>
<dbReference type="EMBL" id="JAYMGO010000004">
    <property type="protein sequence ID" value="KAL1276217.1"/>
    <property type="molecule type" value="Genomic_DNA"/>
</dbReference>
<name>A0ABR3NH76_9TELE</name>
<sequence>MKANQPPSKRARQDRERSAAVASDYDADSSASAVNLSPPSRSSTPQQENDSIDEACEYIKIYFKIRRPGMSLPEDTFCPVLLNCLKKSGVGCLCCANRLLFNKNRRPILKLGAICSAFRSLVLLVAEM</sequence>
<keyword evidence="3" id="KW-1185">Reference proteome</keyword>
<proteinExistence type="predicted"/>
<dbReference type="Proteomes" id="UP001558613">
    <property type="component" value="Unassembled WGS sequence"/>
</dbReference>
<comment type="caution">
    <text evidence="2">The sequence shown here is derived from an EMBL/GenBank/DDBJ whole genome shotgun (WGS) entry which is preliminary data.</text>
</comment>
<evidence type="ECO:0000256" key="1">
    <source>
        <dbReference type="SAM" id="MobiDB-lite"/>
    </source>
</evidence>
<feature type="region of interest" description="Disordered" evidence="1">
    <location>
        <begin position="1"/>
        <end position="51"/>
    </location>
</feature>
<gene>
    <name evidence="2" type="ORF">QQF64_035840</name>
</gene>
<evidence type="ECO:0000313" key="2">
    <source>
        <dbReference type="EMBL" id="KAL1276217.1"/>
    </source>
</evidence>
<evidence type="ECO:0000313" key="3">
    <source>
        <dbReference type="Proteomes" id="UP001558613"/>
    </source>
</evidence>
<protein>
    <submittedName>
        <fullName evidence="2">Uncharacterized protein</fullName>
    </submittedName>
</protein>
<organism evidence="2 3">
    <name type="scientific">Cirrhinus molitorella</name>
    <name type="common">mud carp</name>
    <dbReference type="NCBI Taxonomy" id="172907"/>
    <lineage>
        <taxon>Eukaryota</taxon>
        <taxon>Metazoa</taxon>
        <taxon>Chordata</taxon>
        <taxon>Craniata</taxon>
        <taxon>Vertebrata</taxon>
        <taxon>Euteleostomi</taxon>
        <taxon>Actinopterygii</taxon>
        <taxon>Neopterygii</taxon>
        <taxon>Teleostei</taxon>
        <taxon>Ostariophysi</taxon>
        <taxon>Cypriniformes</taxon>
        <taxon>Cyprinidae</taxon>
        <taxon>Labeoninae</taxon>
        <taxon>Labeonini</taxon>
        <taxon>Cirrhinus</taxon>
    </lineage>
</organism>
<accession>A0ABR3NH76</accession>